<dbReference type="PANTHER" id="PTHR13779:SF7">
    <property type="entry name" value="ATPASE WRNIP1"/>
    <property type="match status" value="1"/>
</dbReference>
<dbReference type="InterPro" id="IPR051314">
    <property type="entry name" value="AAA_ATPase_RarA/MGS1/WRNIP1"/>
</dbReference>
<dbReference type="Pfam" id="PF16193">
    <property type="entry name" value="AAA_assoc_2"/>
    <property type="match status" value="1"/>
</dbReference>
<dbReference type="FunFam" id="1.10.3710.10:FF:000003">
    <property type="entry name" value="ATPase, AAA family protein"/>
    <property type="match status" value="1"/>
</dbReference>
<dbReference type="EMBL" id="JAAAMQ010000015">
    <property type="protein sequence ID" value="NBA11965.1"/>
    <property type="molecule type" value="Genomic_DNA"/>
</dbReference>
<dbReference type="InterPro" id="IPR027417">
    <property type="entry name" value="P-loop_NTPase"/>
</dbReference>
<evidence type="ECO:0000256" key="4">
    <source>
        <dbReference type="ARBA" id="ARBA00022840"/>
    </source>
</evidence>
<dbReference type="FunFam" id="3.40.50.300:FF:000766">
    <property type="entry name" value="Recombination factor protein RarA"/>
    <property type="match status" value="1"/>
</dbReference>
<dbReference type="GO" id="GO:0003677">
    <property type="term" value="F:DNA binding"/>
    <property type="evidence" value="ECO:0007669"/>
    <property type="project" value="InterPro"/>
</dbReference>
<dbReference type="Gene3D" id="1.10.3710.10">
    <property type="entry name" value="DNA polymerase III clamp loader subunits, C-terminal domain"/>
    <property type="match status" value="1"/>
</dbReference>
<dbReference type="RefSeq" id="WP_135797330.1">
    <property type="nucleotide sequence ID" value="NZ_CP027565.1"/>
</dbReference>
<dbReference type="GO" id="GO:0006261">
    <property type="term" value="P:DNA-templated DNA replication"/>
    <property type="evidence" value="ECO:0007669"/>
    <property type="project" value="TreeGrafter"/>
</dbReference>
<keyword evidence="4" id="KW-0067">ATP-binding</keyword>
<organism evidence="6 7">
    <name type="scientific">Weissella confusa</name>
    <name type="common">Lactobacillus confusus</name>
    <dbReference type="NCBI Taxonomy" id="1583"/>
    <lineage>
        <taxon>Bacteria</taxon>
        <taxon>Bacillati</taxon>
        <taxon>Bacillota</taxon>
        <taxon>Bacilli</taxon>
        <taxon>Lactobacillales</taxon>
        <taxon>Lactobacillaceae</taxon>
        <taxon>Weissella</taxon>
    </lineage>
</organism>
<dbReference type="GO" id="GO:0016887">
    <property type="term" value="F:ATP hydrolysis activity"/>
    <property type="evidence" value="ECO:0007669"/>
    <property type="project" value="InterPro"/>
</dbReference>
<dbReference type="InterPro" id="IPR032423">
    <property type="entry name" value="AAA_assoc_2"/>
</dbReference>
<dbReference type="CDD" id="cd00009">
    <property type="entry name" value="AAA"/>
    <property type="match status" value="1"/>
</dbReference>
<dbReference type="AlphaFoldDB" id="A0AAJ2YXY2"/>
<proteinExistence type="inferred from homology"/>
<dbReference type="Pfam" id="PF00004">
    <property type="entry name" value="AAA"/>
    <property type="match status" value="1"/>
</dbReference>
<dbReference type="SUPFAM" id="SSF52540">
    <property type="entry name" value="P-loop containing nucleoside triphosphate hydrolases"/>
    <property type="match status" value="1"/>
</dbReference>
<evidence type="ECO:0000256" key="2">
    <source>
        <dbReference type="ARBA" id="ARBA00020776"/>
    </source>
</evidence>
<comment type="similarity">
    <text evidence="1">Belongs to the AAA ATPase family. RarA/MGS1/WRNIP1 subfamily.</text>
</comment>
<feature type="domain" description="AAA+ ATPase" evidence="5">
    <location>
        <begin position="38"/>
        <end position="150"/>
    </location>
</feature>
<dbReference type="GO" id="GO:0017116">
    <property type="term" value="F:single-stranded DNA helicase activity"/>
    <property type="evidence" value="ECO:0007669"/>
    <property type="project" value="TreeGrafter"/>
</dbReference>
<dbReference type="FunFam" id="1.10.8.60:FF:000029">
    <property type="entry name" value="Replication-associated recombination protein A"/>
    <property type="match status" value="1"/>
</dbReference>
<keyword evidence="3" id="KW-0547">Nucleotide-binding</keyword>
<dbReference type="Gene3D" id="1.10.8.60">
    <property type="match status" value="1"/>
</dbReference>
<dbReference type="GO" id="GO:0008047">
    <property type="term" value="F:enzyme activator activity"/>
    <property type="evidence" value="ECO:0007669"/>
    <property type="project" value="TreeGrafter"/>
</dbReference>
<dbReference type="InterPro" id="IPR021886">
    <property type="entry name" value="MgsA_C"/>
</dbReference>
<sequence length="427" mass="46513">MQQPLAFRMRPRTIDEIVGQQHLVGEGKIINRMVTAKMLSSMILYGPPGTGKTSIASAIAGSTKYAFRILNAATDSKKDLQIVAEEAKMSGTVVLLLDEIHRLDKTKQDFLLPHLESGRIVLIGATTENPYLSILPAIRSRTQIFEVKPLSEEDMKTAIQRALTDKERGLGNFDAVLDDDAERQLVYATNGDLRSALNGLELAVKSTAPSEDGKVHITLPIVEETVQRKALTADKDGDGHYDVISALQKSIRGSDTDAALHYLARLIEAGDLPIIARRLRVIAYEDIGLANPAVAARAVTAIEAAEKLGFPEARIPLANATIELALSPKSNSAYTAIDAALADVRKGGTGDVPDHLRDAHYKGAEKLGHGVEYVYPHGHPGDWVPQQYLPDKLNGANYFVPAGNSKVEQAYKEQYQKLRDAQKNGLR</sequence>
<dbReference type="SMART" id="SM00382">
    <property type="entry name" value="AAA"/>
    <property type="match status" value="1"/>
</dbReference>
<dbReference type="InterPro" id="IPR003959">
    <property type="entry name" value="ATPase_AAA_core"/>
</dbReference>
<evidence type="ECO:0000256" key="1">
    <source>
        <dbReference type="ARBA" id="ARBA00008959"/>
    </source>
</evidence>
<dbReference type="InterPro" id="IPR008921">
    <property type="entry name" value="DNA_pol3_clamp-load_cplx_C"/>
</dbReference>
<name>A0AAJ2YXY2_WEICO</name>
<dbReference type="PANTHER" id="PTHR13779">
    <property type="entry name" value="WERNER HELICASE-INTERACTING PROTEIN 1 FAMILY MEMBER"/>
    <property type="match status" value="1"/>
</dbReference>
<dbReference type="GO" id="GO:0005524">
    <property type="term" value="F:ATP binding"/>
    <property type="evidence" value="ECO:0007669"/>
    <property type="project" value="UniProtKB-KW"/>
</dbReference>
<dbReference type="PRINTS" id="PR00830">
    <property type="entry name" value="ENDOLAPTASE"/>
</dbReference>
<accession>A0AAJ2YXY2</accession>
<dbReference type="Gene3D" id="1.20.272.10">
    <property type="match status" value="1"/>
</dbReference>
<comment type="caution">
    <text evidence="6">The sequence shown here is derived from an EMBL/GenBank/DDBJ whole genome shotgun (WGS) entry which is preliminary data.</text>
</comment>
<evidence type="ECO:0000259" key="5">
    <source>
        <dbReference type="SMART" id="SM00382"/>
    </source>
</evidence>
<reference evidence="6" key="1">
    <citation type="submission" date="2020-01" db="EMBL/GenBank/DDBJ databases">
        <title>First Reported Case and Whole Genome of Weissella confusa in an Equid.</title>
        <authorList>
            <person name="Little S.V."/>
            <person name="Lawhon S.D."/>
        </authorList>
    </citation>
    <scope>NUCLEOTIDE SEQUENCE</scope>
    <source>
        <strain evidence="6">718955</strain>
    </source>
</reference>
<dbReference type="CDD" id="cd18139">
    <property type="entry name" value="HLD_clamp_RarA"/>
    <property type="match status" value="1"/>
</dbReference>
<evidence type="ECO:0000256" key="3">
    <source>
        <dbReference type="ARBA" id="ARBA00022741"/>
    </source>
</evidence>
<protein>
    <recommendedName>
        <fullName evidence="2">Replication-associated recombination protein A</fullName>
    </recommendedName>
</protein>
<dbReference type="Gene3D" id="3.40.50.300">
    <property type="entry name" value="P-loop containing nucleotide triphosphate hydrolases"/>
    <property type="match status" value="1"/>
</dbReference>
<evidence type="ECO:0000313" key="6">
    <source>
        <dbReference type="EMBL" id="NBA11965.1"/>
    </source>
</evidence>
<dbReference type="InterPro" id="IPR003593">
    <property type="entry name" value="AAA+_ATPase"/>
</dbReference>
<dbReference type="Pfam" id="PF12002">
    <property type="entry name" value="MgsA_C"/>
    <property type="match status" value="1"/>
</dbReference>
<dbReference type="Proteomes" id="UP000719917">
    <property type="component" value="Unassembled WGS sequence"/>
</dbReference>
<dbReference type="SUPFAM" id="SSF48019">
    <property type="entry name" value="post-AAA+ oligomerization domain-like"/>
    <property type="match status" value="1"/>
</dbReference>
<dbReference type="GO" id="GO:0000731">
    <property type="term" value="P:DNA synthesis involved in DNA repair"/>
    <property type="evidence" value="ECO:0007669"/>
    <property type="project" value="TreeGrafter"/>
</dbReference>
<evidence type="ECO:0000313" key="7">
    <source>
        <dbReference type="Proteomes" id="UP000719917"/>
    </source>
</evidence>
<dbReference type="FunFam" id="1.20.272.10:FF:000001">
    <property type="entry name" value="Putative AAA family ATPase"/>
    <property type="match status" value="1"/>
</dbReference>
<gene>
    <name evidence="6" type="ORF">GTU77_07020</name>
</gene>